<comment type="caution">
    <text evidence="10">The sequence shown here is derived from an EMBL/GenBank/DDBJ whole genome shotgun (WGS) entry which is preliminary data.</text>
</comment>
<dbReference type="Proteomes" id="UP001140949">
    <property type="component" value="Unassembled WGS sequence"/>
</dbReference>
<dbReference type="PANTHER" id="PTHR33228">
    <property type="entry name" value="PROTEIN GLUTAMINE DUMPER 4-RELATED"/>
    <property type="match status" value="1"/>
</dbReference>
<comment type="subcellular location">
    <subcellularLocation>
        <location evidence="1">Membrane</location>
        <topology evidence="1">Single-pass membrane protein</topology>
    </subcellularLocation>
</comment>
<feature type="transmembrane region" description="Helical" evidence="9">
    <location>
        <begin position="28"/>
        <end position="52"/>
    </location>
</feature>
<dbReference type="EMBL" id="JANAVB010003399">
    <property type="protein sequence ID" value="KAJ6849790.1"/>
    <property type="molecule type" value="Genomic_DNA"/>
</dbReference>
<evidence type="ECO:0000256" key="5">
    <source>
        <dbReference type="ARBA" id="ARBA00022970"/>
    </source>
</evidence>
<proteinExistence type="inferred from homology"/>
<keyword evidence="6 9" id="KW-1133">Transmembrane helix</keyword>
<evidence type="ECO:0000313" key="10">
    <source>
        <dbReference type="EMBL" id="KAJ6849790.1"/>
    </source>
</evidence>
<keyword evidence="4 9" id="KW-0812">Transmembrane</keyword>
<evidence type="ECO:0000256" key="1">
    <source>
        <dbReference type="ARBA" id="ARBA00004167"/>
    </source>
</evidence>
<evidence type="ECO:0000256" key="2">
    <source>
        <dbReference type="ARBA" id="ARBA00009977"/>
    </source>
</evidence>
<reference evidence="10" key="1">
    <citation type="journal article" date="2023" name="GigaByte">
        <title>Genome assembly of the bearded iris, Iris pallida Lam.</title>
        <authorList>
            <person name="Bruccoleri R.E."/>
            <person name="Oakeley E.J."/>
            <person name="Faust A.M.E."/>
            <person name="Altorfer M."/>
            <person name="Dessus-Babus S."/>
            <person name="Burckhardt D."/>
            <person name="Oertli M."/>
            <person name="Naumann U."/>
            <person name="Petersen F."/>
            <person name="Wong J."/>
        </authorList>
    </citation>
    <scope>NUCLEOTIDE SEQUENCE</scope>
    <source>
        <strain evidence="10">GSM-AAB239-AS_SAM_17_03QT</strain>
    </source>
</reference>
<keyword evidence="3" id="KW-0813">Transport</keyword>
<evidence type="ECO:0000256" key="3">
    <source>
        <dbReference type="ARBA" id="ARBA00022448"/>
    </source>
</evidence>
<feature type="region of interest" description="Disordered" evidence="8">
    <location>
        <begin position="61"/>
        <end position="80"/>
    </location>
</feature>
<reference evidence="10" key="2">
    <citation type="submission" date="2023-04" db="EMBL/GenBank/DDBJ databases">
        <authorList>
            <person name="Bruccoleri R.E."/>
            <person name="Oakeley E.J."/>
            <person name="Faust A.-M."/>
            <person name="Dessus-Babus S."/>
            <person name="Altorfer M."/>
            <person name="Burckhardt D."/>
            <person name="Oertli M."/>
            <person name="Naumann U."/>
            <person name="Petersen F."/>
            <person name="Wong J."/>
        </authorList>
    </citation>
    <scope>NUCLEOTIDE SEQUENCE</scope>
    <source>
        <strain evidence="10">GSM-AAB239-AS_SAM_17_03QT</strain>
        <tissue evidence="10">Leaf</tissue>
    </source>
</reference>
<keyword evidence="7 9" id="KW-0472">Membrane</keyword>
<protein>
    <submittedName>
        <fullName evidence="10">Protein GLUTAMINE DUMPER 5</fullName>
    </submittedName>
</protein>
<feature type="region of interest" description="Disordered" evidence="8">
    <location>
        <begin position="1"/>
        <end position="22"/>
    </location>
</feature>
<evidence type="ECO:0000256" key="9">
    <source>
        <dbReference type="SAM" id="Phobius"/>
    </source>
</evidence>
<evidence type="ECO:0000256" key="4">
    <source>
        <dbReference type="ARBA" id="ARBA00022692"/>
    </source>
</evidence>
<feature type="compositionally biased region" description="Low complexity" evidence="8">
    <location>
        <begin position="12"/>
        <end position="22"/>
    </location>
</feature>
<name>A0AAX6I8Z8_IRIPA</name>
<keyword evidence="5" id="KW-0029">Amino-acid transport</keyword>
<evidence type="ECO:0000256" key="8">
    <source>
        <dbReference type="SAM" id="MobiDB-lite"/>
    </source>
</evidence>
<dbReference type="AlphaFoldDB" id="A0AAX6I8Z8"/>
<dbReference type="GO" id="GO:0016020">
    <property type="term" value="C:membrane"/>
    <property type="evidence" value="ECO:0007669"/>
    <property type="project" value="UniProtKB-SubCell"/>
</dbReference>
<sequence>MRPGFPHEMAPSSSSVEHSSTWHSPVPYLFGGLAAMLGLIAFALLILACSYWRLSGFLDDDQDQHHHASSSKQQRQLLRHRRHVQAHSLLGRRLRSHHGR</sequence>
<evidence type="ECO:0000256" key="7">
    <source>
        <dbReference type="ARBA" id="ARBA00023136"/>
    </source>
</evidence>
<evidence type="ECO:0000313" key="11">
    <source>
        <dbReference type="Proteomes" id="UP001140949"/>
    </source>
</evidence>
<dbReference type="InterPro" id="IPR040359">
    <property type="entry name" value="GDU"/>
</dbReference>
<gene>
    <name evidence="10" type="ORF">M6B38_266860</name>
</gene>
<evidence type="ECO:0000256" key="6">
    <source>
        <dbReference type="ARBA" id="ARBA00022989"/>
    </source>
</evidence>
<organism evidence="10 11">
    <name type="scientific">Iris pallida</name>
    <name type="common">Sweet iris</name>
    <dbReference type="NCBI Taxonomy" id="29817"/>
    <lineage>
        <taxon>Eukaryota</taxon>
        <taxon>Viridiplantae</taxon>
        <taxon>Streptophyta</taxon>
        <taxon>Embryophyta</taxon>
        <taxon>Tracheophyta</taxon>
        <taxon>Spermatophyta</taxon>
        <taxon>Magnoliopsida</taxon>
        <taxon>Liliopsida</taxon>
        <taxon>Asparagales</taxon>
        <taxon>Iridaceae</taxon>
        <taxon>Iridoideae</taxon>
        <taxon>Irideae</taxon>
        <taxon>Iris</taxon>
    </lineage>
</organism>
<dbReference type="GO" id="GO:0080143">
    <property type="term" value="P:regulation of amino acid export"/>
    <property type="evidence" value="ECO:0007669"/>
    <property type="project" value="InterPro"/>
</dbReference>
<comment type="similarity">
    <text evidence="2">Belongs to the GLUTAMINE DUMPER 1 (TC 9.B.60) family.</text>
</comment>
<accession>A0AAX6I8Z8</accession>
<dbReference type="PANTHER" id="PTHR33228:SF49">
    <property type="entry name" value="PROTEIN GLUTAMINE DUMPER 5"/>
    <property type="match status" value="1"/>
</dbReference>
<dbReference type="GO" id="GO:0006865">
    <property type="term" value="P:amino acid transport"/>
    <property type="evidence" value="ECO:0007669"/>
    <property type="project" value="UniProtKB-KW"/>
</dbReference>
<keyword evidence="11" id="KW-1185">Reference proteome</keyword>